<comment type="caution">
    <text evidence="1">The sequence shown here is derived from an EMBL/GenBank/DDBJ whole genome shotgun (WGS) entry which is preliminary data.</text>
</comment>
<evidence type="ECO:0000313" key="1">
    <source>
        <dbReference type="EMBL" id="MDL0088966.1"/>
    </source>
</evidence>
<accession>A0ABT7HPY9</accession>
<sequence length="127" mass="14654">MGGGSSVYFAVICDDEIIGGINLVKNGDEYSWGLFFKPNVSSFLISACVFRFLEFAFKRAFNLNALVKNVNETALKFDYTFGFIFKRSDEIFSYLSQNKEQWQEHKKTKLMQKIAKTSESFKIEILE</sequence>
<dbReference type="RefSeq" id="WP_284937624.1">
    <property type="nucleotide sequence ID" value="NZ_JANURM010000006.1"/>
</dbReference>
<name>A0ABT7HPY9_9BACT</name>
<organism evidence="1 2">
    <name type="scientific">Campylobacter gastrosuis</name>
    <dbReference type="NCBI Taxonomy" id="2974576"/>
    <lineage>
        <taxon>Bacteria</taxon>
        <taxon>Pseudomonadati</taxon>
        <taxon>Campylobacterota</taxon>
        <taxon>Epsilonproteobacteria</taxon>
        <taxon>Campylobacterales</taxon>
        <taxon>Campylobacteraceae</taxon>
        <taxon>Campylobacter</taxon>
    </lineage>
</organism>
<evidence type="ECO:0000313" key="2">
    <source>
        <dbReference type="Proteomes" id="UP001173801"/>
    </source>
</evidence>
<keyword evidence="2" id="KW-1185">Reference proteome</keyword>
<dbReference type="Gene3D" id="3.40.630.30">
    <property type="match status" value="1"/>
</dbReference>
<dbReference type="Proteomes" id="UP001173801">
    <property type="component" value="Unassembled WGS sequence"/>
</dbReference>
<reference evidence="1" key="2">
    <citation type="journal article" date="2023" name="Microorganisms">
        <title>Isolation and Genomic Characteristics of Cat-Borne Campylobacter felis sp. nov. and Sheep-Borne Campylobacter ovis sp. nov.</title>
        <authorList>
            <person name="Wang H."/>
            <person name="Li Y."/>
            <person name="Gu Y."/>
            <person name="Zhou G."/>
            <person name="Chen X."/>
            <person name="Zhang X."/>
            <person name="Shao Z."/>
            <person name="Zhang J."/>
            <person name="Zhang M."/>
        </authorList>
    </citation>
    <scope>NUCLEOTIDE SEQUENCE</scope>
    <source>
        <strain evidence="1">PS10</strain>
    </source>
</reference>
<dbReference type="EMBL" id="JANURM010000006">
    <property type="protein sequence ID" value="MDL0088966.1"/>
    <property type="molecule type" value="Genomic_DNA"/>
</dbReference>
<reference evidence="1" key="1">
    <citation type="submission" date="2022-08" db="EMBL/GenBank/DDBJ databases">
        <authorList>
            <person name="Wang H."/>
        </authorList>
    </citation>
    <scope>NUCLEOTIDE SEQUENCE</scope>
    <source>
        <strain evidence="1">PS10</strain>
    </source>
</reference>
<proteinExistence type="predicted"/>
<protein>
    <submittedName>
        <fullName evidence="1">Uncharacterized protein</fullName>
    </submittedName>
</protein>
<gene>
    <name evidence="1" type="ORF">NYG85_06210</name>
</gene>